<sequence>MSWVDDFYRDVRFAVRKLRKSPGFTTVAVLCLALGIGANAAIFSVVDVVLLRPLPYATPERLVRLYETVPQRDPDAREAVSWLNYQDWTQQVRGTEGLSAYVLRSRILTGAQEPERLRTVEATANLFQVLGVAPRLGRGFAPGEDVPGAAPVVILSEGAWKRLFASSPDALGKTLTLDGQPHTIIGVLPGSIQFPMGAGAPVDLYVPFLPIGKRVEGRGSCFLSVIGRLKPGGTLQSANTELREVARRLEEAYPADQSGRSALAVPLTETVVGRARPALLILQATVLLVLLIACANVANLLLAQSSSRRQEFAIRLALGANRARIIRQLLVESLVLALAGSVLGALLASWGLSAMKGLVQRSLPLAGDIAIQGRVFAFLLLVAAGSAVLFGLVPALQSTRTNLRATLVEGTKASPSRAHHRFRNGLVVAELALCLVLLVGAGLLLRGFLVLLKVEPGFDSRGVLTARLAVPGGKYPPEQISQRLFQPILEHVRSRPGVVSAGLSLLLPIQQGSVSSNYSVEGGPLPEAGKELMAEHRVISPGYYKALGIPLISGRDFTEQDATGEPAVIINQTLAQRHFPQGSAVGQRLLIFEQPATIIGVVGDVRQAGLDQKPLPEIDLPYNQPLALPLLTQGVSLVVKMAGSPTAGASVLREAVRSVDSTQPLDEVLAMEELITRSMAGRRMNLVLLGTFSLIALVLATAGLYGVISYVVSQRTREIGIRMALGARPGEVVKMMMMQGYLLAGMGVAIGLTGALALSRFMDSLLYGINARDALTFGAVSALLGGITLLATWVPARRASRVRPSIAMRSE</sequence>
<dbReference type="InterPro" id="IPR025857">
    <property type="entry name" value="MacB_PCD"/>
</dbReference>
<name>A0ABX9JWZ3_9BACT</name>
<evidence type="ECO:0000313" key="10">
    <source>
        <dbReference type="EMBL" id="REG28628.1"/>
    </source>
</evidence>
<protein>
    <submittedName>
        <fullName evidence="10">Permease</fullName>
    </submittedName>
</protein>
<keyword evidence="2" id="KW-1003">Cell membrane</keyword>
<evidence type="ECO:0000256" key="4">
    <source>
        <dbReference type="ARBA" id="ARBA00022989"/>
    </source>
</evidence>
<feature type="transmembrane region" description="Helical" evidence="7">
    <location>
        <begin position="334"/>
        <end position="355"/>
    </location>
</feature>
<dbReference type="InterPro" id="IPR050250">
    <property type="entry name" value="Macrolide_Exporter_MacB"/>
</dbReference>
<keyword evidence="11" id="KW-1185">Reference proteome</keyword>
<evidence type="ECO:0000256" key="1">
    <source>
        <dbReference type="ARBA" id="ARBA00004651"/>
    </source>
</evidence>
<dbReference type="PANTHER" id="PTHR30572">
    <property type="entry name" value="MEMBRANE COMPONENT OF TRANSPORTER-RELATED"/>
    <property type="match status" value="1"/>
</dbReference>
<feature type="transmembrane region" description="Helical" evidence="7">
    <location>
        <begin position="375"/>
        <end position="396"/>
    </location>
</feature>
<feature type="transmembrane region" description="Helical" evidence="7">
    <location>
        <begin position="278"/>
        <end position="302"/>
    </location>
</feature>
<feature type="transmembrane region" description="Helical" evidence="7">
    <location>
        <begin position="774"/>
        <end position="794"/>
    </location>
</feature>
<feature type="domain" description="ABC3 transporter permease C-terminal" evidence="8">
    <location>
        <begin position="286"/>
        <end position="402"/>
    </location>
</feature>
<comment type="caution">
    <text evidence="10">The sequence shown here is derived from an EMBL/GenBank/DDBJ whole genome shotgun (WGS) entry which is preliminary data.</text>
</comment>
<dbReference type="Proteomes" id="UP000256345">
    <property type="component" value="Unassembled WGS sequence"/>
</dbReference>
<comment type="similarity">
    <text evidence="6">Belongs to the ABC-4 integral membrane protein family.</text>
</comment>
<keyword evidence="5 7" id="KW-0472">Membrane</keyword>
<dbReference type="NCBIfam" id="TIGR03434">
    <property type="entry name" value="ADOP"/>
    <property type="match status" value="1"/>
</dbReference>
<reference evidence="10 11" key="1">
    <citation type="submission" date="2018-08" db="EMBL/GenBank/DDBJ databases">
        <title>Genomic Encyclopedia of Archaeal and Bacterial Type Strains, Phase II (KMG-II): from individual species to whole genera.</title>
        <authorList>
            <person name="Goeker M."/>
        </authorList>
    </citation>
    <scope>NUCLEOTIDE SEQUENCE [LARGE SCALE GENOMIC DNA]</scope>
    <source>
        <strain evidence="10 11">DSM 2261</strain>
    </source>
</reference>
<comment type="subcellular location">
    <subcellularLocation>
        <location evidence="1">Cell membrane</location>
        <topology evidence="1">Multi-pass membrane protein</topology>
    </subcellularLocation>
</comment>
<evidence type="ECO:0000256" key="6">
    <source>
        <dbReference type="ARBA" id="ARBA00038076"/>
    </source>
</evidence>
<dbReference type="PANTHER" id="PTHR30572:SF4">
    <property type="entry name" value="ABC TRANSPORTER PERMEASE YTRF"/>
    <property type="match status" value="1"/>
</dbReference>
<feature type="domain" description="MacB-like periplasmic core" evidence="9">
    <location>
        <begin position="537"/>
        <end position="606"/>
    </location>
</feature>
<feature type="transmembrane region" description="Helical" evidence="7">
    <location>
        <begin position="426"/>
        <end position="452"/>
    </location>
</feature>
<evidence type="ECO:0000256" key="5">
    <source>
        <dbReference type="ARBA" id="ARBA00023136"/>
    </source>
</evidence>
<dbReference type="InterPro" id="IPR003838">
    <property type="entry name" value="ABC3_permease_C"/>
</dbReference>
<dbReference type="Pfam" id="PF12704">
    <property type="entry name" value="MacB_PCD"/>
    <property type="match status" value="2"/>
</dbReference>
<evidence type="ECO:0000259" key="9">
    <source>
        <dbReference type="Pfam" id="PF12704"/>
    </source>
</evidence>
<proteinExistence type="inferred from homology"/>
<evidence type="ECO:0000256" key="3">
    <source>
        <dbReference type="ARBA" id="ARBA00022692"/>
    </source>
</evidence>
<feature type="transmembrane region" description="Helical" evidence="7">
    <location>
        <begin position="686"/>
        <end position="712"/>
    </location>
</feature>
<accession>A0ABX9JWZ3</accession>
<keyword evidence="4 7" id="KW-1133">Transmembrane helix</keyword>
<feature type="domain" description="ABC3 transporter permease C-terminal" evidence="8">
    <location>
        <begin position="691"/>
        <end position="802"/>
    </location>
</feature>
<dbReference type="InterPro" id="IPR017800">
    <property type="entry name" value="ADOP"/>
</dbReference>
<keyword evidence="3 7" id="KW-0812">Transmembrane</keyword>
<organism evidence="10 11">
    <name type="scientific">Archangium gephyra</name>
    <dbReference type="NCBI Taxonomy" id="48"/>
    <lineage>
        <taxon>Bacteria</taxon>
        <taxon>Pseudomonadati</taxon>
        <taxon>Myxococcota</taxon>
        <taxon>Myxococcia</taxon>
        <taxon>Myxococcales</taxon>
        <taxon>Cystobacterineae</taxon>
        <taxon>Archangiaceae</taxon>
        <taxon>Archangium</taxon>
    </lineage>
</organism>
<dbReference type="EMBL" id="QUMU01000008">
    <property type="protein sequence ID" value="REG28628.1"/>
    <property type="molecule type" value="Genomic_DNA"/>
</dbReference>
<feature type="transmembrane region" description="Helical" evidence="7">
    <location>
        <begin position="741"/>
        <end position="762"/>
    </location>
</feature>
<dbReference type="Pfam" id="PF02687">
    <property type="entry name" value="FtsX"/>
    <property type="match status" value="2"/>
</dbReference>
<feature type="domain" description="MacB-like periplasmic core" evidence="9">
    <location>
        <begin position="25"/>
        <end position="244"/>
    </location>
</feature>
<evidence type="ECO:0000313" key="11">
    <source>
        <dbReference type="Proteomes" id="UP000256345"/>
    </source>
</evidence>
<gene>
    <name evidence="10" type="ORF">ATI61_108161</name>
</gene>
<evidence type="ECO:0000256" key="7">
    <source>
        <dbReference type="SAM" id="Phobius"/>
    </source>
</evidence>
<evidence type="ECO:0000256" key="2">
    <source>
        <dbReference type="ARBA" id="ARBA00022475"/>
    </source>
</evidence>
<evidence type="ECO:0000259" key="8">
    <source>
        <dbReference type="Pfam" id="PF02687"/>
    </source>
</evidence>